<dbReference type="EMBL" id="LQIR01000001">
    <property type="protein sequence ID" value="KUI20967.1"/>
    <property type="molecule type" value="Genomic_DNA"/>
</dbReference>
<reference evidence="2 3" key="1">
    <citation type="submission" date="2016-01" db="EMBL/GenBank/DDBJ databases">
        <authorList>
            <consortium name="TB Trials Study Group"/>
            <person name="Sutton G."/>
            <person name="Brinkac L."/>
            <person name="Sanka R."/>
            <person name="Adams M."/>
            <person name="Lau E.L."/>
            <person name="Macaden R."/>
            <person name="Grewal H.M.S."/>
        </authorList>
    </citation>
    <scope>NUCLEOTIDE SEQUENCE [LARGE SCALE GENOMIC DNA]</scope>
    <source>
        <strain evidence="2 3">IS-1744</strain>
    </source>
</reference>
<feature type="region of interest" description="Disordered" evidence="1">
    <location>
        <begin position="1"/>
        <end position="31"/>
    </location>
</feature>
<comment type="caution">
    <text evidence="2">The sequence shown here is derived from an EMBL/GenBank/DDBJ whole genome shotgun (WGS) entry which is preliminary data.</text>
</comment>
<name>A0A101AE51_9MYCO</name>
<dbReference type="Proteomes" id="UP000053707">
    <property type="component" value="Unassembled WGS sequence"/>
</dbReference>
<protein>
    <submittedName>
        <fullName evidence="2">Uncharacterized protein</fullName>
    </submittedName>
</protein>
<dbReference type="RefSeq" id="WP_064393767.1">
    <property type="nucleotide sequence ID" value="NZ_LQIR01000001.1"/>
</dbReference>
<evidence type="ECO:0000313" key="2">
    <source>
        <dbReference type="EMBL" id="KUI20967.1"/>
    </source>
</evidence>
<gene>
    <name evidence="2" type="ORF">AU192_10895</name>
</gene>
<keyword evidence="3" id="KW-1185">Reference proteome</keyword>
<evidence type="ECO:0000313" key="3">
    <source>
        <dbReference type="Proteomes" id="UP000053707"/>
    </source>
</evidence>
<organism evidence="2 3">
    <name type="scientific">Mycobacterium lehmannii</name>
    <dbReference type="NCBI Taxonomy" id="2048550"/>
    <lineage>
        <taxon>Bacteria</taxon>
        <taxon>Bacillati</taxon>
        <taxon>Actinomycetota</taxon>
        <taxon>Actinomycetes</taxon>
        <taxon>Mycobacteriales</taxon>
        <taxon>Mycobacteriaceae</taxon>
        <taxon>Mycobacterium</taxon>
    </lineage>
</organism>
<accession>A0A101AE51</accession>
<proteinExistence type="predicted"/>
<sequence length="69" mass="7599">MSTPDGLAFGDAIPEADVADQRTPVYPDDQDTWQDASAISRERTWDANEADLVDQAIEVPIPEDDLPLE</sequence>
<dbReference type="AlphaFoldDB" id="A0A101AE51"/>
<evidence type="ECO:0000256" key="1">
    <source>
        <dbReference type="SAM" id="MobiDB-lite"/>
    </source>
</evidence>